<proteinExistence type="predicted"/>
<gene>
    <name evidence="2" type="ORF">OBRU01_19373</name>
</gene>
<dbReference type="STRING" id="104452.A0A0L7KXF4"/>
<dbReference type="InterPro" id="IPR036928">
    <property type="entry name" value="AS_sf"/>
</dbReference>
<sequence length="249" mass="27379">MVSAVSGVTAGYPVGSLDVLAEHPKKQEITSEEVVAAYIDRCKEVNTYVNAIVEPRYDAALREARSIDKMIASSQRSVEELQHENPAKKDADIIRQARAAGAIPIAVTNTPQLCMSWETYNNSALISAGASLIGLGSDIAGSLRLPPMFTGIYGHKPTPRLLSVEDFEEYFALGPITRYAEDLSLMLKVLKQPGSPEIPFDKPVDISKLKFYYMESDGSNVSDAIGPDVRRAMDMAREHIKRTYNIDVK</sequence>
<dbReference type="GO" id="GO:0016787">
    <property type="term" value="F:hydrolase activity"/>
    <property type="evidence" value="ECO:0007669"/>
    <property type="project" value="UniProtKB-KW"/>
</dbReference>
<evidence type="ECO:0000259" key="1">
    <source>
        <dbReference type="Pfam" id="PF01425"/>
    </source>
</evidence>
<dbReference type="AlphaFoldDB" id="A0A0L7KXF4"/>
<keyword evidence="2" id="KW-0378">Hydrolase</keyword>
<protein>
    <submittedName>
        <fullName evidence="2">Fatty-acid amide hydrolase 2</fullName>
    </submittedName>
</protein>
<dbReference type="Pfam" id="PF01425">
    <property type="entry name" value="Amidase"/>
    <property type="match status" value="1"/>
</dbReference>
<feature type="non-terminal residue" evidence="2">
    <location>
        <position position="1"/>
    </location>
</feature>
<feature type="domain" description="Amidase" evidence="1">
    <location>
        <begin position="123"/>
        <end position="242"/>
    </location>
</feature>
<dbReference type="PANTHER" id="PTHR43372:SF2">
    <property type="entry name" value="IP13792P"/>
    <property type="match status" value="1"/>
</dbReference>
<evidence type="ECO:0000313" key="2">
    <source>
        <dbReference type="EMBL" id="KOB67721.1"/>
    </source>
</evidence>
<dbReference type="Gene3D" id="3.90.1300.10">
    <property type="entry name" value="Amidase signature (AS) domain"/>
    <property type="match status" value="1"/>
</dbReference>
<comment type="caution">
    <text evidence="2">The sequence shown here is derived from an EMBL/GenBank/DDBJ whole genome shotgun (WGS) entry which is preliminary data.</text>
</comment>
<dbReference type="GO" id="GO:0012505">
    <property type="term" value="C:endomembrane system"/>
    <property type="evidence" value="ECO:0007669"/>
    <property type="project" value="TreeGrafter"/>
</dbReference>
<dbReference type="InterPro" id="IPR052739">
    <property type="entry name" value="FAAH2"/>
</dbReference>
<keyword evidence="3" id="KW-1185">Reference proteome</keyword>
<feature type="non-terminal residue" evidence="2">
    <location>
        <position position="249"/>
    </location>
</feature>
<dbReference type="Proteomes" id="UP000037510">
    <property type="component" value="Unassembled WGS sequence"/>
</dbReference>
<dbReference type="EMBL" id="JTDY01004811">
    <property type="protein sequence ID" value="KOB67721.1"/>
    <property type="molecule type" value="Genomic_DNA"/>
</dbReference>
<reference evidence="2 3" key="1">
    <citation type="journal article" date="2015" name="Genome Biol. Evol.">
        <title>The genome of winter moth (Operophtera brumata) provides a genomic perspective on sexual dimorphism and phenology.</title>
        <authorList>
            <person name="Derks M.F."/>
            <person name="Smit S."/>
            <person name="Salis L."/>
            <person name="Schijlen E."/>
            <person name="Bossers A."/>
            <person name="Mateman C."/>
            <person name="Pijl A.S."/>
            <person name="de Ridder D."/>
            <person name="Groenen M.A."/>
            <person name="Visser M.E."/>
            <person name="Megens H.J."/>
        </authorList>
    </citation>
    <scope>NUCLEOTIDE SEQUENCE [LARGE SCALE GENOMIC DNA]</scope>
    <source>
        <strain evidence="2">WM2013NL</strain>
        <tissue evidence="2">Head and thorax</tissue>
    </source>
</reference>
<dbReference type="PANTHER" id="PTHR43372">
    <property type="entry name" value="FATTY-ACID AMIDE HYDROLASE"/>
    <property type="match status" value="1"/>
</dbReference>
<evidence type="ECO:0000313" key="3">
    <source>
        <dbReference type="Proteomes" id="UP000037510"/>
    </source>
</evidence>
<organism evidence="2 3">
    <name type="scientific">Operophtera brumata</name>
    <name type="common">Winter moth</name>
    <name type="synonym">Phalaena brumata</name>
    <dbReference type="NCBI Taxonomy" id="104452"/>
    <lineage>
        <taxon>Eukaryota</taxon>
        <taxon>Metazoa</taxon>
        <taxon>Ecdysozoa</taxon>
        <taxon>Arthropoda</taxon>
        <taxon>Hexapoda</taxon>
        <taxon>Insecta</taxon>
        <taxon>Pterygota</taxon>
        <taxon>Neoptera</taxon>
        <taxon>Endopterygota</taxon>
        <taxon>Lepidoptera</taxon>
        <taxon>Glossata</taxon>
        <taxon>Ditrysia</taxon>
        <taxon>Geometroidea</taxon>
        <taxon>Geometridae</taxon>
        <taxon>Larentiinae</taxon>
        <taxon>Operophtera</taxon>
    </lineage>
</organism>
<accession>A0A0L7KXF4</accession>
<dbReference type="InterPro" id="IPR023631">
    <property type="entry name" value="Amidase_dom"/>
</dbReference>
<dbReference type="SUPFAM" id="SSF75304">
    <property type="entry name" value="Amidase signature (AS) enzymes"/>
    <property type="match status" value="1"/>
</dbReference>
<name>A0A0L7KXF4_OPEBR</name>